<dbReference type="EMBL" id="KQ429317">
    <property type="protein sequence ID" value="KOF65489.1"/>
    <property type="molecule type" value="Genomic_DNA"/>
</dbReference>
<reference evidence="1" key="1">
    <citation type="submission" date="2015-07" db="EMBL/GenBank/DDBJ databases">
        <title>MeaNS - Measles Nucleotide Surveillance Program.</title>
        <authorList>
            <person name="Tran T."/>
            <person name="Druce J."/>
        </authorList>
    </citation>
    <scope>NUCLEOTIDE SEQUENCE</scope>
    <source>
        <strain evidence="1">UCB-OBI-ISO-001</strain>
        <tissue evidence="1">Gonad</tissue>
    </source>
</reference>
<proteinExistence type="predicted"/>
<sequence length="106" mass="12017">MFLHSLTVLKALSGSYSLIHFQSHKIWLSVCCFSLDYIKKHSSHASNINYSLVGVLSSNLKQMLSWRWYPVMHALLIFSSIRKNIINGFTDNDSTLCVCVCVCVCV</sequence>
<protein>
    <submittedName>
        <fullName evidence="1">Uncharacterized protein</fullName>
    </submittedName>
</protein>
<evidence type="ECO:0000313" key="1">
    <source>
        <dbReference type="EMBL" id="KOF65489.1"/>
    </source>
</evidence>
<dbReference type="AlphaFoldDB" id="A0A0L8FLC6"/>
<name>A0A0L8FLC6_OCTBM</name>
<gene>
    <name evidence="1" type="ORF">OCBIM_22015389mg</name>
</gene>
<accession>A0A0L8FLC6</accession>
<organism evidence="1">
    <name type="scientific">Octopus bimaculoides</name>
    <name type="common">California two-spotted octopus</name>
    <dbReference type="NCBI Taxonomy" id="37653"/>
    <lineage>
        <taxon>Eukaryota</taxon>
        <taxon>Metazoa</taxon>
        <taxon>Spiralia</taxon>
        <taxon>Lophotrochozoa</taxon>
        <taxon>Mollusca</taxon>
        <taxon>Cephalopoda</taxon>
        <taxon>Coleoidea</taxon>
        <taxon>Octopodiformes</taxon>
        <taxon>Octopoda</taxon>
        <taxon>Incirrata</taxon>
        <taxon>Octopodidae</taxon>
        <taxon>Octopus</taxon>
    </lineage>
</organism>